<evidence type="ECO:0000313" key="3">
    <source>
        <dbReference type="EMBL" id="GGC54314.1"/>
    </source>
</evidence>
<dbReference type="GO" id="GO:0016787">
    <property type="term" value="F:hydrolase activity"/>
    <property type="evidence" value="ECO:0007669"/>
    <property type="project" value="UniProtKB-KW"/>
</dbReference>
<dbReference type="RefSeq" id="WP_210324457.1">
    <property type="nucleotide sequence ID" value="NZ_BMGG01000002.1"/>
</dbReference>
<dbReference type="InterPro" id="IPR000073">
    <property type="entry name" value="AB_hydrolase_1"/>
</dbReference>
<name>A0A916U2E8_9HYPH</name>
<feature type="domain" description="AB hydrolase-1" evidence="2">
    <location>
        <begin position="29"/>
        <end position="316"/>
    </location>
</feature>
<keyword evidence="1 3" id="KW-0378">Hydrolase</keyword>
<dbReference type="Pfam" id="PF00561">
    <property type="entry name" value="Abhydrolase_1"/>
    <property type="match status" value="1"/>
</dbReference>
<dbReference type="InterPro" id="IPR000639">
    <property type="entry name" value="Epox_hydrolase-like"/>
</dbReference>
<keyword evidence="4" id="KW-1185">Reference proteome</keyword>
<organism evidence="3 4">
    <name type="scientific">Chelatococcus reniformis</name>
    <dbReference type="NCBI Taxonomy" id="1494448"/>
    <lineage>
        <taxon>Bacteria</taxon>
        <taxon>Pseudomonadati</taxon>
        <taxon>Pseudomonadota</taxon>
        <taxon>Alphaproteobacteria</taxon>
        <taxon>Hyphomicrobiales</taxon>
        <taxon>Chelatococcaceae</taxon>
        <taxon>Chelatococcus</taxon>
    </lineage>
</organism>
<comment type="caution">
    <text evidence="3">The sequence shown here is derived from an EMBL/GenBank/DDBJ whole genome shotgun (WGS) entry which is preliminary data.</text>
</comment>
<dbReference type="EMBL" id="BMGG01000002">
    <property type="protein sequence ID" value="GGC54314.1"/>
    <property type="molecule type" value="Genomic_DNA"/>
</dbReference>
<dbReference type="PRINTS" id="PR00412">
    <property type="entry name" value="EPOXHYDRLASE"/>
</dbReference>
<dbReference type="Proteomes" id="UP000637002">
    <property type="component" value="Unassembled WGS sequence"/>
</dbReference>
<accession>A0A916U2E8</accession>
<reference evidence="3" key="1">
    <citation type="journal article" date="2014" name="Int. J. Syst. Evol. Microbiol.">
        <title>Complete genome sequence of Corynebacterium casei LMG S-19264T (=DSM 44701T), isolated from a smear-ripened cheese.</title>
        <authorList>
            <consortium name="US DOE Joint Genome Institute (JGI-PGF)"/>
            <person name="Walter F."/>
            <person name="Albersmeier A."/>
            <person name="Kalinowski J."/>
            <person name="Ruckert C."/>
        </authorList>
    </citation>
    <scope>NUCLEOTIDE SEQUENCE</scope>
    <source>
        <strain evidence="3">CGMCC 1.12919</strain>
    </source>
</reference>
<dbReference type="AlphaFoldDB" id="A0A916U2E8"/>
<dbReference type="PANTHER" id="PTHR43329">
    <property type="entry name" value="EPOXIDE HYDROLASE"/>
    <property type="match status" value="1"/>
</dbReference>
<evidence type="ECO:0000259" key="2">
    <source>
        <dbReference type="Pfam" id="PF00561"/>
    </source>
</evidence>
<dbReference type="Gene3D" id="3.40.50.1820">
    <property type="entry name" value="alpha/beta hydrolase"/>
    <property type="match status" value="1"/>
</dbReference>
<sequence length="343" mass="37958">MSIAIAEHVTKSRRHATFYLACGAPAGTPIIFVHGWPELSISWRHQLPVFGGLGFRAIAPDMRGYGRSGVYSRHEDYALQEIVADMVELLDALGAPKAIWVGHDWGAPVVWSIAQHHPDRCLGVASLCVPYMPEGFAPETIVPLADRSVYPDEQYPAAQWDYQLFYRENFPAACEAFEGDVRATVKALFRAGRPEDRGKPARLASVRASGGFFGPGRAAPDLPRDERVLTEEDENRYTAALLRNGFFGPDSWYMNGEANMAYAARARGSWHLSMPVLFLHAAHDYVCETIDSRLAGPMRAHCDNLVEGTVASGHWMAQEKPVEVNAALARWLAAQLPEAWLRA</sequence>
<reference evidence="3" key="2">
    <citation type="submission" date="2020-09" db="EMBL/GenBank/DDBJ databases">
        <authorList>
            <person name="Sun Q."/>
            <person name="Zhou Y."/>
        </authorList>
    </citation>
    <scope>NUCLEOTIDE SEQUENCE</scope>
    <source>
        <strain evidence="3">CGMCC 1.12919</strain>
    </source>
</reference>
<protein>
    <submittedName>
        <fullName evidence="3">Epoxide hydrolase A</fullName>
    </submittedName>
</protein>
<evidence type="ECO:0000313" key="4">
    <source>
        <dbReference type="Proteomes" id="UP000637002"/>
    </source>
</evidence>
<proteinExistence type="predicted"/>
<evidence type="ECO:0000256" key="1">
    <source>
        <dbReference type="ARBA" id="ARBA00022801"/>
    </source>
</evidence>
<dbReference type="InterPro" id="IPR029058">
    <property type="entry name" value="AB_hydrolase_fold"/>
</dbReference>
<gene>
    <name evidence="3" type="primary">ephA</name>
    <name evidence="3" type="ORF">GCM10010994_11610</name>
</gene>
<dbReference type="SUPFAM" id="SSF53474">
    <property type="entry name" value="alpha/beta-Hydrolases"/>
    <property type="match status" value="1"/>
</dbReference>